<reference evidence="3 4" key="2">
    <citation type="journal article" date="2005" name="Nature">
        <title>The map-based sequence of the rice genome.</title>
        <authorList>
            <consortium name="International rice genome sequencing project (IRGSP)"/>
            <person name="Matsumoto T."/>
            <person name="Wu J."/>
            <person name="Kanamori H."/>
            <person name="Katayose Y."/>
            <person name="Fujisawa M."/>
            <person name="Namiki N."/>
            <person name="Mizuno H."/>
            <person name="Yamamoto K."/>
            <person name="Antonio B.A."/>
            <person name="Baba T."/>
            <person name="Sakata K."/>
            <person name="Nagamura Y."/>
            <person name="Aoki H."/>
            <person name="Arikawa K."/>
            <person name="Arita K."/>
            <person name="Bito T."/>
            <person name="Chiden Y."/>
            <person name="Fujitsuka N."/>
            <person name="Fukunaka R."/>
            <person name="Hamada M."/>
            <person name="Harada C."/>
            <person name="Hayashi A."/>
            <person name="Hijishita S."/>
            <person name="Honda M."/>
            <person name="Hosokawa S."/>
            <person name="Ichikawa Y."/>
            <person name="Idonuma A."/>
            <person name="Iijima M."/>
            <person name="Ikeda M."/>
            <person name="Ikeno M."/>
            <person name="Ito K."/>
            <person name="Ito S."/>
            <person name="Ito T."/>
            <person name="Ito Y."/>
            <person name="Ito Y."/>
            <person name="Iwabuchi A."/>
            <person name="Kamiya K."/>
            <person name="Karasawa W."/>
            <person name="Kurita K."/>
            <person name="Katagiri S."/>
            <person name="Kikuta A."/>
            <person name="Kobayashi H."/>
            <person name="Kobayashi N."/>
            <person name="Machita K."/>
            <person name="Maehara T."/>
            <person name="Masukawa M."/>
            <person name="Mizubayashi T."/>
            <person name="Mukai Y."/>
            <person name="Nagasaki H."/>
            <person name="Nagata Y."/>
            <person name="Naito S."/>
            <person name="Nakashima M."/>
            <person name="Nakama Y."/>
            <person name="Nakamichi Y."/>
            <person name="Nakamura M."/>
            <person name="Meguro A."/>
            <person name="Negishi M."/>
            <person name="Ohta I."/>
            <person name="Ohta T."/>
            <person name="Okamoto M."/>
            <person name="Ono N."/>
            <person name="Saji S."/>
            <person name="Sakaguchi M."/>
            <person name="Sakai K."/>
            <person name="Shibata M."/>
            <person name="Shimokawa T."/>
            <person name="Song J."/>
            <person name="Takazaki Y."/>
            <person name="Terasawa K."/>
            <person name="Tsugane M."/>
            <person name="Tsuji K."/>
            <person name="Ueda S."/>
            <person name="Waki K."/>
            <person name="Yamagata H."/>
            <person name="Yamamoto M."/>
            <person name="Yamamoto S."/>
            <person name="Yamane H."/>
            <person name="Yoshiki S."/>
            <person name="Yoshihara R."/>
            <person name="Yukawa K."/>
            <person name="Zhong H."/>
            <person name="Yano M."/>
            <person name="Yuan Q."/>
            <person name="Ouyang S."/>
            <person name="Liu J."/>
            <person name="Jones K.M."/>
            <person name="Gansberger K."/>
            <person name="Moffat K."/>
            <person name="Hill J."/>
            <person name="Bera J."/>
            <person name="Fadrosh D."/>
            <person name="Jin S."/>
            <person name="Johri S."/>
            <person name="Kim M."/>
            <person name="Overton L."/>
            <person name="Reardon M."/>
            <person name="Tsitrin T."/>
            <person name="Vuong H."/>
            <person name="Weaver B."/>
            <person name="Ciecko A."/>
            <person name="Tallon L."/>
            <person name="Jackson J."/>
            <person name="Pai G."/>
            <person name="Aken S.V."/>
            <person name="Utterback T."/>
            <person name="Reidmuller S."/>
            <person name="Feldblyum T."/>
            <person name="Hsiao J."/>
            <person name="Zismann V."/>
            <person name="Iobst S."/>
            <person name="de Vazeille A.R."/>
            <person name="Buell C.R."/>
            <person name="Ying K."/>
            <person name="Li Y."/>
            <person name="Lu T."/>
            <person name="Huang Y."/>
            <person name="Zhao Q."/>
            <person name="Feng Q."/>
            <person name="Zhang L."/>
            <person name="Zhu J."/>
            <person name="Weng Q."/>
            <person name="Mu J."/>
            <person name="Lu Y."/>
            <person name="Fan D."/>
            <person name="Liu Y."/>
            <person name="Guan J."/>
            <person name="Zhang Y."/>
            <person name="Yu S."/>
            <person name="Liu X."/>
            <person name="Zhang Y."/>
            <person name="Hong G."/>
            <person name="Han B."/>
            <person name="Choisne N."/>
            <person name="Demange N."/>
            <person name="Orjeda G."/>
            <person name="Samain S."/>
            <person name="Cattolico L."/>
            <person name="Pelletier E."/>
            <person name="Couloux A."/>
            <person name="Segurens B."/>
            <person name="Wincker P."/>
            <person name="D'Hont A."/>
            <person name="Scarpelli C."/>
            <person name="Weissenbach J."/>
            <person name="Salanoubat M."/>
            <person name="Quetier F."/>
            <person name="Yu Y."/>
            <person name="Kim H.R."/>
            <person name="Rambo T."/>
            <person name="Currie J."/>
            <person name="Collura K."/>
            <person name="Luo M."/>
            <person name="Yang T."/>
            <person name="Ammiraju J.S.S."/>
            <person name="Engler F."/>
            <person name="Soderlund C."/>
            <person name="Wing R.A."/>
            <person name="Palmer L.E."/>
            <person name="de la Bastide M."/>
            <person name="Spiegel L."/>
            <person name="Nascimento L."/>
            <person name="Zutavern T."/>
            <person name="O'Shaughnessy A."/>
            <person name="Dike S."/>
            <person name="Dedhia N."/>
            <person name="Preston R."/>
            <person name="Balija V."/>
            <person name="McCombie W.R."/>
            <person name="Chow T."/>
            <person name="Chen H."/>
            <person name="Chung M."/>
            <person name="Chen C."/>
            <person name="Shaw J."/>
            <person name="Wu H."/>
            <person name="Hsiao K."/>
            <person name="Chao Y."/>
            <person name="Chu M."/>
            <person name="Cheng C."/>
            <person name="Hour A."/>
            <person name="Lee P."/>
            <person name="Lin S."/>
            <person name="Lin Y."/>
            <person name="Liou J."/>
            <person name="Liu S."/>
            <person name="Hsing Y."/>
            <person name="Raghuvanshi S."/>
            <person name="Mohanty A."/>
            <person name="Bharti A.K."/>
            <person name="Gaur A."/>
            <person name="Gupta V."/>
            <person name="Kumar D."/>
            <person name="Ravi V."/>
            <person name="Vij S."/>
            <person name="Kapur A."/>
            <person name="Khurana P."/>
            <person name="Khurana P."/>
            <person name="Khurana J.P."/>
            <person name="Tyagi A.K."/>
            <person name="Gaikwad K."/>
            <person name="Singh A."/>
            <person name="Dalal V."/>
            <person name="Srivastava S."/>
            <person name="Dixit A."/>
            <person name="Pal A.K."/>
            <person name="Ghazi I.A."/>
            <person name="Yadav M."/>
            <person name="Pandit A."/>
            <person name="Bhargava A."/>
            <person name="Sureshbabu K."/>
            <person name="Batra K."/>
            <person name="Sharma T.R."/>
            <person name="Mohapatra T."/>
            <person name="Singh N.K."/>
            <person name="Messing J."/>
            <person name="Nelson A.B."/>
            <person name="Fuks G."/>
            <person name="Kavchok S."/>
            <person name="Keizer G."/>
            <person name="Linton E."/>
            <person name="Llaca V."/>
            <person name="Song R."/>
            <person name="Tanyolac B."/>
            <person name="Young S."/>
            <person name="Ho-Il K."/>
            <person name="Hahn J.H."/>
            <person name="Sangsakoo G."/>
            <person name="Vanavichit A."/>
            <person name="de Mattos Luiz.A.T."/>
            <person name="Zimmer P.D."/>
            <person name="Malone G."/>
            <person name="Dellagostin O."/>
            <person name="de Oliveira A.C."/>
            <person name="Bevan M."/>
            <person name="Bancroft I."/>
            <person name="Minx P."/>
            <person name="Cordum H."/>
            <person name="Wilson R."/>
            <person name="Cheng Z."/>
            <person name="Jin W."/>
            <person name="Jiang J."/>
            <person name="Leong S.A."/>
            <person name="Iwama H."/>
            <person name="Gojobori T."/>
            <person name="Itoh T."/>
            <person name="Niimura Y."/>
            <person name="Fujii Y."/>
            <person name="Habara T."/>
            <person name="Sakai H."/>
            <person name="Sato Y."/>
            <person name="Wilson G."/>
            <person name="Kumar K."/>
            <person name="McCouch S."/>
            <person name="Juretic N."/>
            <person name="Hoen D."/>
            <person name="Wright S."/>
            <person name="Bruskiewich R."/>
            <person name="Bureau T."/>
            <person name="Miyao A."/>
            <person name="Hirochika H."/>
            <person name="Nishikawa T."/>
            <person name="Kadowaki K."/>
            <person name="Sugiura M."/>
            <person name="Burr B."/>
            <person name="Sasaki T."/>
        </authorList>
    </citation>
    <scope>NUCLEOTIDE SEQUENCE [LARGE SCALE GENOMIC DNA]</scope>
    <source>
        <strain evidence="4">cv. Nipponbare</strain>
    </source>
</reference>
<evidence type="ECO:0000313" key="2">
    <source>
        <dbReference type="EMBL" id="BAD73801.1"/>
    </source>
</evidence>
<dbReference type="AlphaFoldDB" id="C7IW91"/>
<organism evidence="3 4">
    <name type="scientific">Oryza sativa subsp. japonica</name>
    <name type="common">Rice</name>
    <dbReference type="NCBI Taxonomy" id="39947"/>
    <lineage>
        <taxon>Eukaryota</taxon>
        <taxon>Viridiplantae</taxon>
        <taxon>Streptophyta</taxon>
        <taxon>Embryophyta</taxon>
        <taxon>Tracheophyta</taxon>
        <taxon>Spermatophyta</taxon>
        <taxon>Magnoliopsida</taxon>
        <taxon>Liliopsida</taxon>
        <taxon>Poales</taxon>
        <taxon>Poaceae</taxon>
        <taxon>BOP clade</taxon>
        <taxon>Oryzoideae</taxon>
        <taxon>Oryzeae</taxon>
        <taxon>Oryzinae</taxon>
        <taxon>Oryza</taxon>
        <taxon>Oryza sativa</taxon>
    </lineage>
</organism>
<reference evidence="3" key="5">
    <citation type="journal article" date="2008" name="Nucleic Acids Res.">
        <title>The Rice Annotation Project Database (RAP-DB): 2008 update.</title>
        <authorList>
            <consortium name="The Rice Annotation Project (RAP)"/>
            <person name="Tanaka T."/>
            <person name="Antonio B.A."/>
            <person name="Kikuchi S."/>
            <person name="Matsumoto T."/>
            <person name="Nagamura Y."/>
            <person name="Numa H."/>
            <person name="Sakai H."/>
            <person name="Wu J."/>
            <person name="Itoh T."/>
            <person name="Sasaki T."/>
            <person name="Aono R."/>
            <person name="Fujii Y."/>
            <person name="Habara T."/>
            <person name="Harada E."/>
            <person name="Kanno M."/>
            <person name="Kawahara Y."/>
            <person name="Kawashima H."/>
            <person name="Kubooka H."/>
            <person name="Matsuya A."/>
            <person name="Nakaoka H."/>
            <person name="Saichi N."/>
            <person name="Sanbonmatsu R."/>
            <person name="Sato Y."/>
            <person name="Shinso Y."/>
            <person name="Suzuki M."/>
            <person name="Takeda J."/>
            <person name="Tanino M."/>
            <person name="Todokoro F."/>
            <person name="Yamaguchi K."/>
            <person name="Yamamoto N."/>
            <person name="Yamasaki C."/>
            <person name="Imanishi T."/>
            <person name="Okido T."/>
            <person name="Tada M."/>
            <person name="Ikeo K."/>
            <person name="Tateno Y."/>
            <person name="Gojobori T."/>
            <person name="Lin Y.C."/>
            <person name="Wei F.J."/>
            <person name="Hsing Y.I."/>
            <person name="Zhao Q."/>
            <person name="Han B."/>
            <person name="Kramer M.R."/>
            <person name="McCombie R.W."/>
            <person name="Lonsdale D."/>
            <person name="O'Donovan C.C."/>
            <person name="Whitfield E.J."/>
            <person name="Apweiler R."/>
            <person name="Koyanagi K.O."/>
            <person name="Khurana J.P."/>
            <person name="Raghuvanshi S."/>
            <person name="Singh N.K."/>
            <person name="Tyagi A.K."/>
            <person name="Haberer G."/>
            <person name="Fujisawa M."/>
            <person name="Hosokawa S."/>
            <person name="Ito Y."/>
            <person name="Ikawa H."/>
            <person name="Shibata M."/>
            <person name="Yamamoto M."/>
            <person name="Bruskiewich R.M."/>
            <person name="Hoen D.R."/>
            <person name="Bureau TE."/>
            <person name="Namiki N."/>
            <person name="Ohyanagi H."/>
            <person name="Sakai Y."/>
            <person name="Nobushima S."/>
            <person name="Sakata K."/>
            <person name="Barrero R.A."/>
            <person name="Sato Y."/>
            <person name="Souvorov A."/>
            <person name="Smith-White B."/>
            <person name="Tatusova T."/>
            <person name="An S."/>
            <person name="An G."/>
            <person name="OOta S."/>
            <person name="Fuks G."/>
            <person name="Messing J."/>
            <person name="Christie K.R."/>
            <person name="Lieberherr D."/>
            <person name="Kim H."/>
            <person name="Zuccolo A."/>
            <person name="Wing R.A."/>
            <person name="Nobuta K."/>
            <person name="Green P.J."/>
            <person name="Lu C."/>
            <person name="Meyers BC."/>
            <person name="Chaparro C."/>
            <person name="Piegu B."/>
            <person name="Panaud O."/>
            <person name="Echeverria M."/>
        </authorList>
    </citation>
    <scope>NUCLEOTIDE SEQUENCE</scope>
</reference>
<name>C7IW91_ORYSJ</name>
<gene>
    <name evidence="3" type="ordered locus">Os01g0525800</name>
    <name evidence="1" type="ORF">B1074C08.3</name>
    <name evidence="2" type="ORF">B1147B04.12</name>
</gene>
<dbReference type="EMBL" id="AP004357">
    <property type="protein sequence ID" value="BAD73724.1"/>
    <property type="molecule type" value="Genomic_DNA"/>
</dbReference>
<reference evidence="3" key="4">
    <citation type="journal article" date="2007" name="Genome Res.">
        <title>Curated Genome Annotation of Oryza sativa ssp. japonica and Comparative Genome Analysis with Arabidopsis thaliana.</title>
        <authorList>
            <consortium name="The Rice Annotation Project (RAP)"/>
            <person name="Itoh T."/>
            <person name="Tanaka T."/>
            <person name="Barrero R.A."/>
            <person name="Yamasaki C."/>
            <person name="Fujii Y."/>
            <person name="Hilton P.B."/>
            <person name="Antonio B.A."/>
            <person name="Aono H."/>
            <person name="Apweiler R."/>
            <person name="Bruskiewich R."/>
            <person name="Bureau T."/>
            <person name="Burr F."/>
            <person name="Costa de Oliveira A."/>
            <person name="Fuks G."/>
            <person name="Habara T."/>
            <person name="Haberer G."/>
            <person name="Han B."/>
            <person name="Harada E."/>
            <person name="Hiraki A.T."/>
            <person name="Hirochika H."/>
            <person name="Hoen D."/>
            <person name="Hokari H."/>
            <person name="Hosokawa S."/>
            <person name="Hsing Y."/>
            <person name="Ikawa H."/>
            <person name="Ikeo K."/>
            <person name="Imanishi T."/>
            <person name="Ito Y."/>
            <person name="Jaiswal P."/>
            <person name="Kanno M."/>
            <person name="Kawahara Y."/>
            <person name="Kawamura T."/>
            <person name="Kawashima H."/>
            <person name="Khurana J.P."/>
            <person name="Kikuchi S."/>
            <person name="Komatsu S."/>
            <person name="Koyanagi K.O."/>
            <person name="Kubooka H."/>
            <person name="Lieberherr D."/>
            <person name="Lin Y.C."/>
            <person name="Lonsdale D."/>
            <person name="Matsumoto T."/>
            <person name="Matsuya A."/>
            <person name="McCombie W.R."/>
            <person name="Messing J."/>
            <person name="Miyao A."/>
            <person name="Mulder N."/>
            <person name="Nagamura Y."/>
            <person name="Nam J."/>
            <person name="Namiki N."/>
            <person name="Numa H."/>
            <person name="Nurimoto S."/>
            <person name="O'donovan C."/>
            <person name="Ohyanagi H."/>
            <person name="Okido T."/>
            <person name="Oota S."/>
            <person name="Osato N."/>
            <person name="Palmer L.E."/>
            <person name="Quetier F."/>
            <person name="Raghuvanshi S."/>
            <person name="Saichi N."/>
            <person name="Sakai H."/>
            <person name="Sakai Y."/>
            <person name="Sakata K."/>
            <person name="Sakurai T."/>
            <person name="Sato F."/>
            <person name="Sato Y."/>
            <person name="Schoof H."/>
            <person name="Seki M."/>
            <person name="Shibata M."/>
            <person name="Shimizu Y."/>
            <person name="Shinozaki K."/>
            <person name="Shinso Y."/>
            <person name="Singh N.K."/>
            <person name="Smith-White B."/>
            <person name="Takeda J."/>
            <person name="Tanino M."/>
            <person name="Tatusova T."/>
            <person name="Thongjuea S."/>
            <person name="Todokoro F."/>
            <person name="Tsugane M."/>
            <person name="Tyagi A.K."/>
            <person name="Vanavichit A."/>
            <person name="Wang A."/>
            <person name="Wing R.A."/>
            <person name="Yamaguchi K."/>
            <person name="Yamamoto M."/>
            <person name="Yamamoto N."/>
            <person name="Yu Y."/>
            <person name="Zhang H."/>
            <person name="Zhao Q."/>
            <person name="Higo K."/>
            <person name="Burr B."/>
            <person name="Gojobori T."/>
            <person name="Sasaki T."/>
        </authorList>
    </citation>
    <scope>NUCLEOTIDE SEQUENCE</scope>
</reference>
<accession>C7IW91</accession>
<dbReference type="KEGG" id="dosa:Os01g0525800"/>
<dbReference type="Proteomes" id="UP000817658">
    <property type="component" value="Chromosome 1"/>
</dbReference>
<accession>Q5QLH1</accession>
<sequence>MRRHAPPLLMIELRMACTRLNFFSVEYLSQFFSHQFTMDRWGRMFVPCLGRSVWICLS</sequence>
<proteinExistence type="predicted"/>
<dbReference type="EMBL" id="AP004641">
    <property type="protein sequence ID" value="BAD73801.1"/>
    <property type="molecule type" value="Genomic_DNA"/>
</dbReference>
<evidence type="ECO:0000313" key="4">
    <source>
        <dbReference type="Proteomes" id="UP000000763"/>
    </source>
</evidence>
<reference evidence="3" key="7">
    <citation type="submission" date="2012-08" db="EMBL/GenBank/DDBJ databases">
        <title>Oryza sativa nipponbare(GA3) genomic DNA, chromosome 1.</title>
        <authorList>
            <consortium name="IRGSP(International Rice Genome Sequencing Project)"/>
        </authorList>
    </citation>
    <scope>NUCLEOTIDE SEQUENCE</scope>
</reference>
<evidence type="ECO:0000313" key="1">
    <source>
        <dbReference type="EMBL" id="BAD73724.1"/>
    </source>
</evidence>
<dbReference type="EMBL" id="AP008207">
    <property type="protein sequence ID" value="BAH91119.1"/>
    <property type="molecule type" value="Genomic_DNA"/>
</dbReference>
<reference evidence="1" key="1">
    <citation type="journal article" date="2002" name="Nature">
        <title>The genome sequence and structure of rice chromosome 1.</title>
        <authorList>
            <person name="Sasaki T."/>
            <person name="Matsumoto T."/>
            <person name="Yamamoto K."/>
            <person name="Sakata K."/>
            <person name="Baba T."/>
            <person name="Katayose Y."/>
            <person name="Wu J."/>
            <person name="Niimura Y."/>
            <person name="Cheng Z."/>
            <person name="Nagamura Y."/>
            <person name="Antonio B.A."/>
            <person name="Kanamori H."/>
            <person name="Hosokawa S."/>
            <person name="Masukawa M."/>
            <person name="Arikawa K."/>
            <person name="Chiden Y."/>
            <person name="Hayashi M."/>
            <person name="Okamoto M."/>
            <person name="Ando T."/>
            <person name="Aoki H."/>
            <person name="Arita K."/>
            <person name="Hamada M."/>
            <person name="Harada C."/>
            <person name="Hijishita S."/>
            <person name="Honda M."/>
            <person name="Ichikawa Y."/>
            <person name="Idonuma A."/>
            <person name="Iijima M."/>
            <person name="Ikeda M."/>
            <person name="Ikeno M."/>
            <person name="Itoh S."/>
            <person name="Itoh T."/>
            <person name="Itoh Y."/>
            <person name="Itoh Y."/>
            <person name="Iwabuchi A."/>
            <person name="Kamiya K."/>
            <person name="Karasawa W."/>
            <person name="Katagiri S."/>
            <person name="Kikuta A."/>
            <person name="Kobayashi N."/>
            <person name="Kono I."/>
            <person name="Machita K."/>
            <person name="Maehara T."/>
            <person name="Mizuno H."/>
            <person name="Mizubayashi T."/>
            <person name="Mukai Y."/>
            <person name="Nagasaki H."/>
            <person name="Nakashima M."/>
            <person name="Nakama Y."/>
            <person name="Nakamichi Y."/>
            <person name="Nakamura M."/>
            <person name="Namiki N."/>
            <person name="Negishi M."/>
            <person name="Ohta I."/>
            <person name="Ono N."/>
            <person name="Saji S."/>
            <person name="Sakai K."/>
            <person name="Shibata M."/>
            <person name="Shimokawa T."/>
            <person name="Shomura A."/>
            <person name="Song J."/>
            <person name="Takazaki Y."/>
            <person name="Terasawa K."/>
            <person name="Tsuji K."/>
            <person name="Waki K."/>
            <person name="Yamagata H."/>
            <person name="Yamane H."/>
            <person name="Yoshiki S."/>
            <person name="Yoshihara R."/>
            <person name="Yukawa K."/>
            <person name="Zhong H."/>
            <person name="Iwama H."/>
            <person name="Endo T."/>
            <person name="Ito H."/>
            <person name="Hahn J.H."/>
            <person name="Kim H.I."/>
            <person name="Eun M.Y."/>
            <person name="Yano M."/>
            <person name="Jiang J."/>
            <person name="Gojobori T."/>
        </authorList>
    </citation>
    <scope>NUCLEOTIDE SEQUENCE</scope>
</reference>
<reference evidence="3" key="8">
    <citation type="submission" date="2012-08" db="EMBL/GenBank/DDBJ databases">
        <title>The Second Rice Annotation Project Meeting (RAP2).</title>
        <authorList>
            <consortium name="The Rice Annotation Project (RAP)"/>
        </authorList>
    </citation>
    <scope>NUCLEOTIDE SEQUENCE</scope>
</reference>
<evidence type="ECO:0000313" key="3">
    <source>
        <dbReference type="EMBL" id="BAH91119.1"/>
    </source>
</evidence>
<protein>
    <submittedName>
        <fullName evidence="3">Os01g0525800 protein</fullName>
    </submittedName>
</protein>
<dbReference type="Proteomes" id="UP000000763">
    <property type="component" value="Chromosome 1"/>
</dbReference>
<reference evidence="4" key="6">
    <citation type="journal article" date="2008" name="Nucleic Acids Res.">
        <title>The rice annotation project database (RAP-DB): 2008 update.</title>
        <authorList>
            <consortium name="The rice annotation project (RAP)"/>
        </authorList>
    </citation>
    <scope>GENOME REANNOTATION</scope>
    <source>
        <strain evidence="4">cv. Nipponbare</strain>
    </source>
</reference>
<reference evidence="3" key="3">
    <citation type="journal article" date="2006" name="Nucleic Acids Res.">
        <title>The Rice Annotation Project Database (RAP-DB): hub for Oryza sativa ssp. japonica genome information.</title>
        <authorList>
            <person name="Ohyanagi H."/>
            <person name="Tanaka T."/>
            <person name="Sakai H."/>
            <person name="Shigemoto Y."/>
            <person name="Yamaguchi K."/>
            <person name="Habara T."/>
            <person name="Fujii Y."/>
            <person name="Antonio B.A."/>
            <person name="Nagamura Y."/>
            <person name="Imanishi T."/>
            <person name="Ikeo K."/>
            <person name="Itoh T."/>
            <person name="Gojobori T."/>
            <person name="Sasaki T."/>
        </authorList>
    </citation>
    <scope>NUCLEOTIDE SEQUENCE</scope>
</reference>